<name>A0A8S3CDA9_9BILA</name>
<proteinExistence type="predicted"/>
<organism evidence="1 2">
    <name type="scientific">Rotaria magnacalcarata</name>
    <dbReference type="NCBI Taxonomy" id="392030"/>
    <lineage>
        <taxon>Eukaryota</taxon>
        <taxon>Metazoa</taxon>
        <taxon>Spiralia</taxon>
        <taxon>Gnathifera</taxon>
        <taxon>Rotifera</taxon>
        <taxon>Eurotatoria</taxon>
        <taxon>Bdelloidea</taxon>
        <taxon>Philodinida</taxon>
        <taxon>Philodinidae</taxon>
        <taxon>Rotaria</taxon>
    </lineage>
</organism>
<feature type="non-terminal residue" evidence="1">
    <location>
        <position position="1"/>
    </location>
</feature>
<gene>
    <name evidence="1" type="ORF">GIL414_LOCUS50988</name>
</gene>
<evidence type="ECO:0000313" key="1">
    <source>
        <dbReference type="EMBL" id="CAF4883953.1"/>
    </source>
</evidence>
<dbReference type="Proteomes" id="UP000681720">
    <property type="component" value="Unassembled WGS sequence"/>
</dbReference>
<dbReference type="EMBL" id="CAJOBJ010171274">
    <property type="protein sequence ID" value="CAF4883953.1"/>
    <property type="molecule type" value="Genomic_DNA"/>
</dbReference>
<protein>
    <submittedName>
        <fullName evidence="1">Uncharacterized protein</fullName>
    </submittedName>
</protein>
<sequence>VEDDDGDDDDGCEGFCGGDVIVFSVGRRIGSEGEV</sequence>
<accession>A0A8S3CDA9</accession>
<reference evidence="1" key="1">
    <citation type="submission" date="2021-02" db="EMBL/GenBank/DDBJ databases">
        <authorList>
            <person name="Nowell W R."/>
        </authorList>
    </citation>
    <scope>NUCLEOTIDE SEQUENCE</scope>
</reference>
<dbReference type="AlphaFoldDB" id="A0A8S3CDA9"/>
<comment type="caution">
    <text evidence="1">The sequence shown here is derived from an EMBL/GenBank/DDBJ whole genome shotgun (WGS) entry which is preliminary data.</text>
</comment>
<evidence type="ECO:0000313" key="2">
    <source>
        <dbReference type="Proteomes" id="UP000681720"/>
    </source>
</evidence>